<accession>A0A7Y6TZE8</accession>
<reference evidence="2 3" key="1">
    <citation type="submission" date="2020-06" db="EMBL/GenBank/DDBJ databases">
        <title>Schlegella sp. ID0723 isolated from air conditioner.</title>
        <authorList>
            <person name="Kim D.Y."/>
            <person name="Kim D.-U."/>
        </authorList>
    </citation>
    <scope>NUCLEOTIDE SEQUENCE [LARGE SCALE GENOMIC DNA]</scope>
    <source>
        <strain evidence="2 3">ID0723</strain>
    </source>
</reference>
<keyword evidence="1" id="KW-0175">Coiled coil</keyword>
<dbReference type="Proteomes" id="UP000529637">
    <property type="component" value="Unassembled WGS sequence"/>
</dbReference>
<protein>
    <submittedName>
        <fullName evidence="2">Mobilization protein</fullName>
    </submittedName>
</protein>
<comment type="caution">
    <text evidence="2">The sequence shown here is derived from an EMBL/GenBank/DDBJ whole genome shotgun (WGS) entry which is preliminary data.</text>
</comment>
<evidence type="ECO:0000313" key="2">
    <source>
        <dbReference type="EMBL" id="NUZ09065.1"/>
    </source>
</evidence>
<dbReference type="EMBL" id="JABWMJ010000026">
    <property type="protein sequence ID" value="NUZ09065.1"/>
    <property type="molecule type" value="Genomic_DNA"/>
</dbReference>
<keyword evidence="3" id="KW-1185">Reference proteome</keyword>
<sequence length="96" mass="10793">MSQALTKLEASIEAQQKKLAQLKAQKQRIEARQRAKEQGLARKQDTRKKILAGALLLELMEKDPELRKQILGKLSTFLSRPDDRALFGLPSGHASE</sequence>
<organism evidence="2 3">
    <name type="scientific">Piscinibacter koreensis</name>
    <dbReference type="NCBI Taxonomy" id="2742824"/>
    <lineage>
        <taxon>Bacteria</taxon>
        <taxon>Pseudomonadati</taxon>
        <taxon>Pseudomonadota</taxon>
        <taxon>Betaproteobacteria</taxon>
        <taxon>Burkholderiales</taxon>
        <taxon>Sphaerotilaceae</taxon>
        <taxon>Piscinibacter</taxon>
    </lineage>
</organism>
<name>A0A7Y6TZE8_9BURK</name>
<gene>
    <name evidence="2" type="ORF">HQN59_25325</name>
</gene>
<dbReference type="RefSeq" id="WP_176071915.1">
    <property type="nucleotide sequence ID" value="NZ_JABWMJ010000026.1"/>
</dbReference>
<evidence type="ECO:0000256" key="1">
    <source>
        <dbReference type="SAM" id="Coils"/>
    </source>
</evidence>
<dbReference type="AlphaFoldDB" id="A0A7Y6TZE8"/>
<proteinExistence type="predicted"/>
<feature type="coiled-coil region" evidence="1">
    <location>
        <begin position="5"/>
        <end position="39"/>
    </location>
</feature>
<evidence type="ECO:0000313" key="3">
    <source>
        <dbReference type="Proteomes" id="UP000529637"/>
    </source>
</evidence>